<name>A0A0H2RVU0_9AGAM</name>
<feature type="transmembrane region" description="Helical" evidence="1">
    <location>
        <begin position="15"/>
        <end position="32"/>
    </location>
</feature>
<keyword evidence="1" id="KW-0812">Transmembrane</keyword>
<dbReference type="AlphaFoldDB" id="A0A0H2RVU0"/>
<proteinExistence type="predicted"/>
<dbReference type="InterPro" id="IPR045340">
    <property type="entry name" value="DUF6533"/>
</dbReference>
<feature type="domain" description="DUF6533" evidence="2">
    <location>
        <begin position="15"/>
        <end position="59"/>
    </location>
</feature>
<accession>A0A0H2RVU0</accession>
<keyword evidence="1" id="KW-1133">Transmembrane helix</keyword>
<feature type="transmembrane region" description="Helical" evidence="1">
    <location>
        <begin position="53"/>
        <end position="71"/>
    </location>
</feature>
<dbReference type="EMBL" id="KQ085919">
    <property type="protein sequence ID" value="KLO16170.1"/>
    <property type="molecule type" value="Genomic_DNA"/>
</dbReference>
<organism evidence="3 4">
    <name type="scientific">Schizopora paradoxa</name>
    <dbReference type="NCBI Taxonomy" id="27342"/>
    <lineage>
        <taxon>Eukaryota</taxon>
        <taxon>Fungi</taxon>
        <taxon>Dikarya</taxon>
        <taxon>Basidiomycota</taxon>
        <taxon>Agaricomycotina</taxon>
        <taxon>Agaricomycetes</taxon>
        <taxon>Hymenochaetales</taxon>
        <taxon>Schizoporaceae</taxon>
        <taxon>Schizopora</taxon>
    </lineage>
</organism>
<gene>
    <name evidence="3" type="ORF">SCHPADRAFT_223992</name>
</gene>
<dbReference type="InParanoid" id="A0A0H2RVU0"/>
<evidence type="ECO:0000256" key="1">
    <source>
        <dbReference type="SAM" id="Phobius"/>
    </source>
</evidence>
<dbReference type="Pfam" id="PF20151">
    <property type="entry name" value="DUF6533"/>
    <property type="match status" value="1"/>
</dbReference>
<evidence type="ECO:0000313" key="4">
    <source>
        <dbReference type="Proteomes" id="UP000053477"/>
    </source>
</evidence>
<reference evidence="3 4" key="1">
    <citation type="submission" date="2015-04" db="EMBL/GenBank/DDBJ databases">
        <title>Complete genome sequence of Schizopora paradoxa KUC8140, a cosmopolitan wood degrader in East Asia.</title>
        <authorList>
            <consortium name="DOE Joint Genome Institute"/>
            <person name="Min B."/>
            <person name="Park H."/>
            <person name="Jang Y."/>
            <person name="Kim J.-J."/>
            <person name="Kim K.H."/>
            <person name="Pangilinan J."/>
            <person name="Lipzen A."/>
            <person name="Riley R."/>
            <person name="Grigoriev I.V."/>
            <person name="Spatafora J.W."/>
            <person name="Choi I.-G."/>
        </authorList>
    </citation>
    <scope>NUCLEOTIDE SEQUENCE [LARGE SCALE GENOMIC DNA]</scope>
    <source>
        <strain evidence="3 4">KUC8140</strain>
    </source>
</reference>
<keyword evidence="4" id="KW-1185">Reference proteome</keyword>
<dbReference type="OrthoDB" id="3242409at2759"/>
<keyword evidence="1" id="KW-0472">Membrane</keyword>
<sequence>MAVVVPLNPTTVDQYYILASSVVFLYDFALTVPQEIKFLWNSKFKLVNGLVMALRYITVLGYIPVLLLAFMPSTGDTLEIMVRII</sequence>
<evidence type="ECO:0000313" key="3">
    <source>
        <dbReference type="EMBL" id="KLO16170.1"/>
    </source>
</evidence>
<protein>
    <recommendedName>
        <fullName evidence="2">DUF6533 domain-containing protein</fullName>
    </recommendedName>
</protein>
<evidence type="ECO:0000259" key="2">
    <source>
        <dbReference type="Pfam" id="PF20151"/>
    </source>
</evidence>
<dbReference type="Proteomes" id="UP000053477">
    <property type="component" value="Unassembled WGS sequence"/>
</dbReference>